<comment type="caution">
    <text evidence="1">The sequence shown here is derived from an EMBL/GenBank/DDBJ whole genome shotgun (WGS) entry which is preliminary data.</text>
</comment>
<dbReference type="Gene3D" id="2.60.40.1120">
    <property type="entry name" value="Carboxypeptidase-like, regulatory domain"/>
    <property type="match status" value="2"/>
</dbReference>
<reference evidence="2" key="1">
    <citation type="submission" date="2017-09" db="EMBL/GenBank/DDBJ databases">
        <title>Depth-based differentiation of microbial function through sediment-hosted aquifers and enrichment of novel symbionts in the deep terrestrial subsurface.</title>
        <authorList>
            <person name="Probst A.J."/>
            <person name="Ladd B."/>
            <person name="Jarett J.K."/>
            <person name="Geller-Mcgrath D.E."/>
            <person name="Sieber C.M.K."/>
            <person name="Emerson J.B."/>
            <person name="Anantharaman K."/>
            <person name="Thomas B.C."/>
            <person name="Malmstrom R."/>
            <person name="Stieglmeier M."/>
            <person name="Klingl A."/>
            <person name="Woyke T."/>
            <person name="Ryan C.M."/>
            <person name="Banfield J.F."/>
        </authorList>
    </citation>
    <scope>NUCLEOTIDE SEQUENCE [LARGE SCALE GENOMIC DNA]</scope>
</reference>
<dbReference type="Proteomes" id="UP000229784">
    <property type="component" value="Unassembled WGS sequence"/>
</dbReference>
<gene>
    <name evidence="1" type="ORF">COT20_00755</name>
</gene>
<dbReference type="SUPFAM" id="SSF49464">
    <property type="entry name" value="Carboxypeptidase regulatory domain-like"/>
    <property type="match status" value="2"/>
</dbReference>
<dbReference type="EMBL" id="PEXQ01000019">
    <property type="protein sequence ID" value="PIU16218.1"/>
    <property type="molecule type" value="Genomic_DNA"/>
</dbReference>
<protein>
    <submittedName>
        <fullName evidence="1">Uncharacterized protein</fullName>
    </submittedName>
</protein>
<sequence length="1068" mass="113536">GTSIATGRYNFNIRDNDYDESQYVRFTIATDTASYITGRVTFGGQGVKDVNVFTYIPGQKTDIPGTQSTVNGWYSLGPISATGTYHIKAQASGYISEEATTSITTTPGIKTVNLALTSLPAKITGNISGSGEGYSTSSVEMHAFDANAQGKPPFQAMASSTGAYEIDVPYGTYNVQPYLEGFTSTPITKTVTVSESTTTSSGNDFTMEKLNRYISGTVVNETGQSLDWTTIYIHAFIPGSQTMHYGKTLPNCEAATTCAYTLYVPPRTYEVEPFISNYVADPPSRSVTVTSEANALRVDFSIKSCIATLSGKVVDVLGNGIQNAPVHVHKVGEEYEAVGTMTNSNGNYFLGFSATGTYQVFVEPPFGSSYLRPGPVEVDISSGSNTKNLTLNQAIKQIKVTVKLNDTAQTNAVVMAFKEGASGGPTQTWEQTNNVYTLNVDSGTWKVMAEPDSPDVNWVYIGEPYPVTFTQPSNVAETQSVTLSVTLADATVQGKILKPDGITPVIRGGVDIRQPKGIGAHSSLQNNGSFGAKVPAGTYQINVFCEDQTLTLPATATQPFTVASGAVKDFGNIVTQTKEATISGTVTSESLPVSGVRIHAHKMEAMGWADTVTDDTGDYTLYVTSGFWEVMPDPMGSGDYVSTQPPKRVLVETSTSAVSGIDFSLVQADATIKGRVVSGGSVVTSLFGFAFAYSSTASNGGPINNGTFSFKIPAGTYTVGVGFPPNSDYILDQEQQVTVTTGETKNVDISVSQTTATLEGWVKDEAGQNLPATTTVEIFAVNNKGAWRNTRTTVSEGVHTYSLGLTPGEWSIGYWIDSLDYINKPPTDAVVTISEGTNLPKNITVSKADATIQGTVYAPDGTTTLPYAFVFANSGLAKETEKLHTGTEADHNGDYTLKVKAGKYKVGAGLPPEFSSYINPDLQEVQVASGGTETVYLTFKSANSQITGTVYDIDGVTAHKAFVWAWSDKGGYSETFTMSGVYALNVNDNDTWHIGAAFDAEENYYESAEVGVNIPSGTASTEQNLTLVLKGTKPKTQTITFDATKAQVINLSDGTKIQIPAGSLASSG</sequence>
<feature type="non-terminal residue" evidence="1">
    <location>
        <position position="1068"/>
    </location>
</feature>
<name>A0A2M6XUX7_9BACT</name>
<dbReference type="AlphaFoldDB" id="A0A2M6XUX7"/>
<feature type="non-terminal residue" evidence="1">
    <location>
        <position position="1"/>
    </location>
</feature>
<organism evidence="1 2">
    <name type="scientific">bacterium (Candidatus Gribaldobacteria) CG08_land_8_20_14_0_20_39_15</name>
    <dbReference type="NCBI Taxonomy" id="2014273"/>
    <lineage>
        <taxon>Bacteria</taxon>
        <taxon>Candidatus Gribaldobacteria</taxon>
    </lineage>
</organism>
<accession>A0A2M6XUX7</accession>
<dbReference type="GO" id="GO:0030246">
    <property type="term" value="F:carbohydrate binding"/>
    <property type="evidence" value="ECO:0007669"/>
    <property type="project" value="InterPro"/>
</dbReference>
<dbReference type="InterPro" id="IPR013784">
    <property type="entry name" value="Carb-bd-like_fold"/>
</dbReference>
<dbReference type="InterPro" id="IPR008969">
    <property type="entry name" value="CarboxyPept-like_regulatory"/>
</dbReference>
<evidence type="ECO:0000313" key="2">
    <source>
        <dbReference type="Proteomes" id="UP000229784"/>
    </source>
</evidence>
<dbReference type="SUPFAM" id="SSF49452">
    <property type="entry name" value="Starch-binding domain-like"/>
    <property type="match status" value="1"/>
</dbReference>
<proteinExistence type="predicted"/>
<evidence type="ECO:0000313" key="1">
    <source>
        <dbReference type="EMBL" id="PIU16218.1"/>
    </source>
</evidence>